<dbReference type="RefSeq" id="WP_033492273.1">
    <property type="nucleotide sequence ID" value="NZ_JDUU01000002.1"/>
</dbReference>
<dbReference type="STRING" id="1437608.GCA_000771645_00972"/>
<proteinExistence type="predicted"/>
<accession>A0A086ZT96</accession>
<gene>
    <name evidence="1" type="ORF">BBIA_1434</name>
</gene>
<organism evidence="1 2">
    <name type="scientific">Bifidobacterium biavatii DSM 23969</name>
    <dbReference type="NCBI Taxonomy" id="1437608"/>
    <lineage>
        <taxon>Bacteria</taxon>
        <taxon>Bacillati</taxon>
        <taxon>Actinomycetota</taxon>
        <taxon>Actinomycetes</taxon>
        <taxon>Bifidobacteriales</taxon>
        <taxon>Bifidobacteriaceae</taxon>
        <taxon>Bifidobacterium</taxon>
    </lineage>
</organism>
<name>A0A086ZT96_9BIFI</name>
<comment type="caution">
    <text evidence="1">The sequence shown here is derived from an EMBL/GenBank/DDBJ whole genome shotgun (WGS) entry which is preliminary data.</text>
</comment>
<dbReference type="Proteomes" id="UP000029108">
    <property type="component" value="Unassembled WGS sequence"/>
</dbReference>
<protein>
    <submittedName>
        <fullName evidence="1">Phage protein</fullName>
    </submittedName>
</protein>
<dbReference type="EMBL" id="JGYN01000020">
    <property type="protein sequence ID" value="KFI49746.1"/>
    <property type="molecule type" value="Genomic_DNA"/>
</dbReference>
<reference evidence="1 2" key="1">
    <citation type="submission" date="2014-03" db="EMBL/GenBank/DDBJ databases">
        <title>Genomics of Bifidobacteria.</title>
        <authorList>
            <person name="Ventura M."/>
            <person name="Milani C."/>
            <person name="Lugli G.A."/>
        </authorList>
    </citation>
    <scope>NUCLEOTIDE SEQUENCE [LARGE SCALE GENOMIC DNA]</scope>
    <source>
        <strain evidence="1 2">DSM 23969</strain>
    </source>
</reference>
<evidence type="ECO:0000313" key="1">
    <source>
        <dbReference type="EMBL" id="KFI49746.1"/>
    </source>
</evidence>
<dbReference type="OrthoDB" id="3237185at2"/>
<keyword evidence="2" id="KW-1185">Reference proteome</keyword>
<dbReference type="AlphaFoldDB" id="A0A086ZT96"/>
<evidence type="ECO:0000313" key="2">
    <source>
        <dbReference type="Proteomes" id="UP000029108"/>
    </source>
</evidence>
<dbReference type="eggNOG" id="ENOG5033GEN">
    <property type="taxonomic scope" value="Bacteria"/>
</dbReference>
<sequence length="114" mass="12482">MKGETVTVLRRIQSGVDEGNNPVYEWERKTVENVLVDSPNTANADDSTRPDGMTVDAVFRFPRDYAGGPLDGCRIIIRGDEAHPYCVVGHPIPLDGGMKPTAWNMSVEATYSEG</sequence>